<evidence type="ECO:0000313" key="2">
    <source>
        <dbReference type="EMBL" id="CBY30725.1"/>
    </source>
</evidence>
<evidence type="ECO:0000256" key="1">
    <source>
        <dbReference type="SAM" id="MobiDB-lite"/>
    </source>
</evidence>
<feature type="region of interest" description="Disordered" evidence="1">
    <location>
        <begin position="713"/>
        <end position="747"/>
    </location>
</feature>
<sequence>MVIESNFIKSNVYNRNGANITSLELIQSKSRIEICGKQAFCYSTLAFIPTTKYRESQGDGSIFSTTKNFGTDILSFRAEYYNANGELFHKVEDMIGDKMETSEARPYLDQVNQGMVDGIHEAMGVTDCYSDNFNFIMGPMNKINEKVVETKKIVVHLTTVETMQFIDGYLCLVHPFYLFKSLEEINAKNEILICSPETISVKTDAYVNNCILKDVTEELQDRMEDDEIFLSNFKFSLKDLPKVNITAAPSDYSARLEIRIEAKSFAEDSWVENWSENEDEGKVLSTTISKSQIVERMTKSGVFRQKAKGQRRFVTIIASRSGTLNGDAIKNLIGGLRLLINDKNLNDGRTKMRIITYGRQNWTPENLIPRLANGSEWFVPQKDFKEIDAVVQTMEANLGRPFIRETLIDALETQTDDKNIEAESERVFFVIGDQQFGWKEEEDKDKQDLGEIVREKVKQANGKLRINPVFIGTTMDGPCWGELASAGNGMVMHFQHKERFRENISSMIPHFINNSPLQIVGAEIVNKMDSKDKIKIISGPGQKLKKLWTDENLRKFIYGGFEKKLPRDSDQMKLFFEEYVNENWTQNIGINNDERISFHFKQGAGLSDLSQYELKLIWNNNFQSSHHIRVNHSEFPKNSRRLHNTQQVRWLAANGLNLQGQRQICVHTQVFMEQNAVFYAKKQNNVGPPPPADPNDIRHLALMHNYQVSTGYAPPSEKPSFSFGGFGGFGQRQERKPKVTGINYGSK</sequence>
<protein>
    <recommendedName>
        <fullName evidence="3">VWFA domain-containing protein</fullName>
    </recommendedName>
</protein>
<organism evidence="2">
    <name type="scientific">Oikopleura dioica</name>
    <name type="common">Tunicate</name>
    <dbReference type="NCBI Taxonomy" id="34765"/>
    <lineage>
        <taxon>Eukaryota</taxon>
        <taxon>Metazoa</taxon>
        <taxon>Chordata</taxon>
        <taxon>Tunicata</taxon>
        <taxon>Appendicularia</taxon>
        <taxon>Copelata</taxon>
        <taxon>Oikopleuridae</taxon>
        <taxon>Oikopleura</taxon>
    </lineage>
</organism>
<dbReference type="Proteomes" id="UP000011014">
    <property type="component" value="Unassembled WGS sequence"/>
</dbReference>
<gene>
    <name evidence="2" type="ORF">GSOID_T00018612001</name>
</gene>
<dbReference type="SUPFAM" id="SSF53300">
    <property type="entry name" value="vWA-like"/>
    <property type="match status" value="1"/>
</dbReference>
<accession>E4Y4X7</accession>
<evidence type="ECO:0008006" key="3">
    <source>
        <dbReference type="Google" id="ProtNLM"/>
    </source>
</evidence>
<name>E4Y4X7_OIKDI</name>
<dbReference type="InterPro" id="IPR036465">
    <property type="entry name" value="vWFA_dom_sf"/>
</dbReference>
<dbReference type="EMBL" id="FN654282">
    <property type="protein sequence ID" value="CBY30725.1"/>
    <property type="molecule type" value="Genomic_DNA"/>
</dbReference>
<proteinExistence type="predicted"/>
<reference evidence="2" key="1">
    <citation type="journal article" date="2010" name="Science">
        <title>Plasticity of animal genome architecture unmasked by rapid evolution of a pelagic tunicate.</title>
        <authorList>
            <person name="Denoeud F."/>
            <person name="Henriet S."/>
            <person name="Mungpakdee S."/>
            <person name="Aury J.M."/>
            <person name="Da Silva C."/>
            <person name="Brinkmann H."/>
            <person name="Mikhaleva J."/>
            <person name="Olsen L.C."/>
            <person name="Jubin C."/>
            <person name="Canestro C."/>
            <person name="Bouquet J.M."/>
            <person name="Danks G."/>
            <person name="Poulain J."/>
            <person name="Campsteijn C."/>
            <person name="Adamski M."/>
            <person name="Cross I."/>
            <person name="Yadetie F."/>
            <person name="Muffato M."/>
            <person name="Louis A."/>
            <person name="Butcher S."/>
            <person name="Tsagkogeorga G."/>
            <person name="Konrad A."/>
            <person name="Singh S."/>
            <person name="Jensen M.F."/>
            <person name="Cong E.H."/>
            <person name="Eikeseth-Otteraa H."/>
            <person name="Noel B."/>
            <person name="Anthouard V."/>
            <person name="Porcel B.M."/>
            <person name="Kachouri-Lafond R."/>
            <person name="Nishino A."/>
            <person name="Ugolini M."/>
            <person name="Chourrout P."/>
            <person name="Nishida H."/>
            <person name="Aasland R."/>
            <person name="Huzurbazar S."/>
            <person name="Westhof E."/>
            <person name="Delsuc F."/>
            <person name="Lehrach H."/>
            <person name="Reinhardt R."/>
            <person name="Weissenbach J."/>
            <person name="Roy S.W."/>
            <person name="Artiguenave F."/>
            <person name="Postlethwait J.H."/>
            <person name="Manak J.R."/>
            <person name="Thompson E.M."/>
            <person name="Jaillon O."/>
            <person name="Du Pasquier L."/>
            <person name="Boudinot P."/>
            <person name="Liberles D.A."/>
            <person name="Volff J.N."/>
            <person name="Philippe H."/>
            <person name="Lenhard B."/>
            <person name="Roest Crollius H."/>
            <person name="Wincker P."/>
            <person name="Chourrout D."/>
        </authorList>
    </citation>
    <scope>NUCLEOTIDE SEQUENCE [LARGE SCALE GENOMIC DNA]</scope>
</reference>
<dbReference type="AlphaFoldDB" id="E4Y4X7"/>